<protein>
    <submittedName>
        <fullName evidence="1">Uncharacterized protein</fullName>
    </submittedName>
</protein>
<evidence type="ECO:0000313" key="1">
    <source>
        <dbReference type="EMBL" id="SYV92701.1"/>
    </source>
</evidence>
<proteinExistence type="predicted"/>
<reference evidence="2" key="1">
    <citation type="submission" date="2018-06" db="EMBL/GenBank/DDBJ databases">
        <authorList>
            <consortium name="Pathogen Informatics"/>
        </authorList>
    </citation>
    <scope>NUCLEOTIDE SEQUENCE [LARGE SCALE GENOMIC DNA]</scope>
    <source>
        <strain evidence="2">NCTC10124</strain>
    </source>
</reference>
<dbReference type="EMBL" id="LS991953">
    <property type="protein sequence ID" value="SYV92701.1"/>
    <property type="molecule type" value="Genomic_DNA"/>
</dbReference>
<feature type="non-terminal residue" evidence="1">
    <location>
        <position position="48"/>
    </location>
</feature>
<sequence length="48" mass="5624">MLEVFDKSINKHKLLYVFGVSSYLHTVFHERTIRDDGNTSGLVNNNKW</sequence>
<organism evidence="1 2">
    <name type="scientific">Mycoplasmopsis synoviae</name>
    <name type="common">Mycoplasma synoviae</name>
    <dbReference type="NCBI Taxonomy" id="2109"/>
    <lineage>
        <taxon>Bacteria</taxon>
        <taxon>Bacillati</taxon>
        <taxon>Mycoplasmatota</taxon>
        <taxon>Mycoplasmoidales</taxon>
        <taxon>Metamycoplasmataceae</taxon>
        <taxon>Mycoplasmopsis</taxon>
    </lineage>
</organism>
<name>A0A3B0PSM7_MYCSY</name>
<accession>A0A3B0PSM7</accession>
<gene>
    <name evidence="1" type="ORF">NCTC10124_00428</name>
</gene>
<dbReference type="Proteomes" id="UP000259328">
    <property type="component" value="Chromosome"/>
</dbReference>
<evidence type="ECO:0000313" key="2">
    <source>
        <dbReference type="Proteomes" id="UP000259328"/>
    </source>
</evidence>
<dbReference type="AlphaFoldDB" id="A0A3B0PSM7"/>